<dbReference type="InterPro" id="IPR016024">
    <property type="entry name" value="ARM-type_fold"/>
</dbReference>
<organism evidence="2 3">
    <name type="scientific">Stephanodiscus triporus</name>
    <dbReference type="NCBI Taxonomy" id="2934178"/>
    <lineage>
        <taxon>Eukaryota</taxon>
        <taxon>Sar</taxon>
        <taxon>Stramenopiles</taxon>
        <taxon>Ochrophyta</taxon>
        <taxon>Bacillariophyta</taxon>
        <taxon>Coscinodiscophyceae</taxon>
        <taxon>Thalassiosirophycidae</taxon>
        <taxon>Stephanodiscales</taxon>
        <taxon>Stephanodiscaceae</taxon>
        <taxon>Stephanodiscus</taxon>
    </lineage>
</organism>
<dbReference type="EMBL" id="JALLAZ020001133">
    <property type="protein sequence ID" value="KAL3780039.1"/>
    <property type="molecule type" value="Genomic_DNA"/>
</dbReference>
<sequence>MMSSIAQENVISPSKMKQRSRNKATKSMPSPIDSPPRIERNPLRESRDDVDVSSVRPSSSTPRRPNVVNSSLSRPQTTPRANNRSKLLTSDAYKDMNTAVVTEPPILKIMSPSENNEDSPRSKLQKKLFSNLRPPDPSLADLMDVLTDFDLTSHLRRVNACGAIKSLTLHKANQIPLARTKGVVPAITAVLCAVNATEEERTRCINALMHLCVPEENWKLVYMFPQTPEALARNMADKYPQIRYAACFATSFLAKKNRKEVIMNRLLMYAMARVLEVDKNGALDAMSAQDRKVFVGARLCVLKMILHLSKTKDVSTTLARTECIMSSLVSVAGTMELAANILCIAIMTNLTRHPDNAYYLVHSVPDLVTTFVSHVDSADAECKKCALYGLQNLSCASNCRQDLANLPDLLATVTKAAFRHDYPEQQVSALHTLKNLSDDPFNLVTMTNTPGCTATLLALANNDSTGGDSNKNFSASRVMAQYLACDTLATLSHWLLTLSTTRKSKDSGGGEGAGGKGGIDMGRRTFKQNTWDAWS</sequence>
<gene>
    <name evidence="2" type="ORF">ACHAW5_003356</name>
</gene>
<feature type="region of interest" description="Disordered" evidence="1">
    <location>
        <begin position="1"/>
        <end position="91"/>
    </location>
</feature>
<dbReference type="SUPFAM" id="SSF48371">
    <property type="entry name" value="ARM repeat"/>
    <property type="match status" value="1"/>
</dbReference>
<name>A0ABD3NVT5_9STRA</name>
<evidence type="ECO:0008006" key="4">
    <source>
        <dbReference type="Google" id="ProtNLM"/>
    </source>
</evidence>
<feature type="compositionally biased region" description="Polar residues" evidence="1">
    <location>
        <begin position="1"/>
        <end position="12"/>
    </location>
</feature>
<feature type="compositionally biased region" description="Low complexity" evidence="1">
    <location>
        <begin position="52"/>
        <end position="68"/>
    </location>
</feature>
<feature type="region of interest" description="Disordered" evidence="1">
    <location>
        <begin position="106"/>
        <end position="125"/>
    </location>
</feature>
<keyword evidence="3" id="KW-1185">Reference proteome</keyword>
<comment type="caution">
    <text evidence="2">The sequence shown here is derived from an EMBL/GenBank/DDBJ whole genome shotgun (WGS) entry which is preliminary data.</text>
</comment>
<evidence type="ECO:0000313" key="2">
    <source>
        <dbReference type="EMBL" id="KAL3780039.1"/>
    </source>
</evidence>
<dbReference type="InterPro" id="IPR011989">
    <property type="entry name" value="ARM-like"/>
</dbReference>
<accession>A0ABD3NVT5</accession>
<feature type="region of interest" description="Disordered" evidence="1">
    <location>
        <begin position="502"/>
        <end position="523"/>
    </location>
</feature>
<dbReference type="Proteomes" id="UP001530315">
    <property type="component" value="Unassembled WGS sequence"/>
</dbReference>
<dbReference type="Gene3D" id="1.25.10.10">
    <property type="entry name" value="Leucine-rich Repeat Variant"/>
    <property type="match status" value="2"/>
</dbReference>
<feature type="compositionally biased region" description="Polar residues" evidence="1">
    <location>
        <begin position="69"/>
        <end position="88"/>
    </location>
</feature>
<feature type="compositionally biased region" description="Basic and acidic residues" evidence="1">
    <location>
        <begin position="36"/>
        <end position="50"/>
    </location>
</feature>
<proteinExistence type="predicted"/>
<dbReference type="AlphaFoldDB" id="A0ABD3NVT5"/>
<evidence type="ECO:0000313" key="3">
    <source>
        <dbReference type="Proteomes" id="UP001530315"/>
    </source>
</evidence>
<feature type="compositionally biased region" description="Gly residues" evidence="1">
    <location>
        <begin position="509"/>
        <end position="520"/>
    </location>
</feature>
<evidence type="ECO:0000256" key="1">
    <source>
        <dbReference type="SAM" id="MobiDB-lite"/>
    </source>
</evidence>
<reference evidence="2 3" key="1">
    <citation type="submission" date="2024-10" db="EMBL/GenBank/DDBJ databases">
        <title>Updated reference genomes for cyclostephanoid diatoms.</title>
        <authorList>
            <person name="Roberts W.R."/>
            <person name="Alverson A.J."/>
        </authorList>
    </citation>
    <scope>NUCLEOTIDE SEQUENCE [LARGE SCALE GENOMIC DNA]</scope>
    <source>
        <strain evidence="2 3">AJA276-08</strain>
    </source>
</reference>
<protein>
    <recommendedName>
        <fullName evidence="4">Armadillo repeat-containing protein 8</fullName>
    </recommendedName>
</protein>